<reference evidence="7" key="2">
    <citation type="submission" date="2013-10" db="EMBL/GenBank/DDBJ databases">
        <authorList>
            <person name="Aslett M."/>
        </authorList>
    </citation>
    <scope>NUCLEOTIDE SEQUENCE [LARGE SCALE GENOMIC DNA]</scope>
    <source>
        <strain evidence="7">Houghton</strain>
    </source>
</reference>
<dbReference type="GO" id="GO:0005384">
    <property type="term" value="F:manganese ion transmembrane transporter activity"/>
    <property type="evidence" value="ECO:0007669"/>
    <property type="project" value="InterPro"/>
</dbReference>
<evidence type="ECO:0000256" key="6">
    <source>
        <dbReference type="SAM" id="Phobius"/>
    </source>
</evidence>
<feature type="transmembrane region" description="Helical" evidence="6">
    <location>
        <begin position="166"/>
        <end position="186"/>
    </location>
</feature>
<accession>U6N2Y8</accession>
<organism evidence="7 8">
    <name type="scientific">Eimeria necatrix</name>
    <dbReference type="NCBI Taxonomy" id="51315"/>
    <lineage>
        <taxon>Eukaryota</taxon>
        <taxon>Sar</taxon>
        <taxon>Alveolata</taxon>
        <taxon>Apicomplexa</taxon>
        <taxon>Conoidasida</taxon>
        <taxon>Coccidia</taxon>
        <taxon>Eucoccidiorida</taxon>
        <taxon>Eimeriorina</taxon>
        <taxon>Eimeriidae</taxon>
        <taxon>Eimeria</taxon>
    </lineage>
</organism>
<keyword evidence="8" id="KW-1185">Reference proteome</keyword>
<evidence type="ECO:0000313" key="8">
    <source>
        <dbReference type="Proteomes" id="UP000030754"/>
    </source>
</evidence>
<evidence type="ECO:0000256" key="4">
    <source>
        <dbReference type="ARBA" id="ARBA00022989"/>
    </source>
</evidence>
<dbReference type="GO" id="GO:0012505">
    <property type="term" value="C:endomembrane system"/>
    <property type="evidence" value="ECO:0007669"/>
    <property type="project" value="UniProtKB-SubCell"/>
</dbReference>
<dbReference type="GeneID" id="25475318"/>
<dbReference type="OrthoDB" id="73465at2759"/>
<feature type="transmembrane region" description="Helical" evidence="6">
    <location>
        <begin position="136"/>
        <end position="160"/>
    </location>
</feature>
<dbReference type="PANTHER" id="PTHR31851">
    <property type="entry name" value="FE(2+)/MN(2+) TRANSPORTER PCL1"/>
    <property type="match status" value="1"/>
</dbReference>
<evidence type="ECO:0000256" key="3">
    <source>
        <dbReference type="ARBA" id="ARBA00022692"/>
    </source>
</evidence>
<dbReference type="AlphaFoldDB" id="U6N2Y8"/>
<dbReference type="CDD" id="cd02434">
    <property type="entry name" value="Nodulin-21_like_3"/>
    <property type="match status" value="1"/>
</dbReference>
<dbReference type="VEuPathDB" id="ToxoDB:ENH_00051710"/>
<keyword evidence="4 6" id="KW-1133">Transmembrane helix</keyword>
<gene>
    <name evidence="7" type="ORF">ENH_00051710</name>
</gene>
<reference evidence="7" key="1">
    <citation type="submission" date="2013-10" db="EMBL/GenBank/DDBJ databases">
        <title>Genomic analysis of the causative agents of coccidiosis in chickens.</title>
        <authorList>
            <person name="Reid A.J."/>
            <person name="Blake D."/>
            <person name="Billington K."/>
            <person name="Browne H."/>
            <person name="Dunn M."/>
            <person name="Hung S."/>
            <person name="Kawahara F."/>
            <person name="Miranda-Saavedra D."/>
            <person name="Mourier T."/>
            <person name="Nagra H."/>
            <person name="Otto T.D."/>
            <person name="Rawlings N."/>
            <person name="Sanchez A."/>
            <person name="Sanders M."/>
            <person name="Subramaniam C."/>
            <person name="Tay Y."/>
            <person name="Dear P."/>
            <person name="Doerig C."/>
            <person name="Gruber A."/>
            <person name="Parkinson J."/>
            <person name="Shirley M."/>
            <person name="Wan K.L."/>
            <person name="Berriman M."/>
            <person name="Tomley F."/>
            <person name="Pain A."/>
        </authorList>
    </citation>
    <scope>NUCLEOTIDE SEQUENCE [LARGE SCALE GENOMIC DNA]</scope>
    <source>
        <strain evidence="7">Houghton</strain>
    </source>
</reference>
<feature type="transmembrane region" description="Helical" evidence="6">
    <location>
        <begin position="324"/>
        <end position="345"/>
    </location>
</feature>
<evidence type="ECO:0000313" key="7">
    <source>
        <dbReference type="EMBL" id="CDJ68315.1"/>
    </source>
</evidence>
<sequence length="353" mass="38254">MLGPLRSPISQHGLRPAVQEVAVFLTGISRKRAWPSEHGTLMLRGKQRALNYGEGTCPTTLRPFISRSIAQLMGDEEGRDVSSAATNALETRFYAVYIRAAHQHNHHHSQNPGDYGELSGVHTEAHKKTSSDYLKAIVFGGLDGIVTIFAIVAGCVGANLHPSKVVIIGIGNLLADAISMGFGEFVSSAAEDDFVKSERDREEWEIENCPDEEKQEMIEIYRDRYGFTEEDADSLVNITFKYREFFVRHMMVEELGLMATEGPSPLRRGAVMFASFSIFGLLPLAGFVAWLTLSGTSTDGHLAFAMACVVSGGRFVNQSSLKSGLLMIINGTCAGTVAYTVGAALEGVVAGTL</sequence>
<proteinExistence type="inferred from homology"/>
<evidence type="ECO:0000256" key="5">
    <source>
        <dbReference type="ARBA" id="ARBA00023136"/>
    </source>
</evidence>
<evidence type="ECO:0000256" key="2">
    <source>
        <dbReference type="ARBA" id="ARBA00007049"/>
    </source>
</evidence>
<comment type="subcellular location">
    <subcellularLocation>
        <location evidence="1">Endomembrane system</location>
        <topology evidence="1">Multi-pass membrane protein</topology>
    </subcellularLocation>
</comment>
<name>U6N2Y8_9EIME</name>
<protein>
    <submittedName>
        <fullName evidence="7">Integral membrane protein, putative</fullName>
    </submittedName>
</protein>
<dbReference type="RefSeq" id="XP_013436782.1">
    <property type="nucleotide sequence ID" value="XM_013581328.1"/>
</dbReference>
<feature type="transmembrane region" description="Helical" evidence="6">
    <location>
        <begin position="270"/>
        <end position="293"/>
    </location>
</feature>
<dbReference type="GO" id="GO:0030026">
    <property type="term" value="P:intracellular manganese ion homeostasis"/>
    <property type="evidence" value="ECO:0007669"/>
    <property type="project" value="InterPro"/>
</dbReference>
<comment type="similarity">
    <text evidence="2">Belongs to the CCC1 family.</text>
</comment>
<keyword evidence="3 6" id="KW-0812">Transmembrane</keyword>
<dbReference type="Pfam" id="PF01988">
    <property type="entry name" value="VIT1"/>
    <property type="match status" value="1"/>
</dbReference>
<evidence type="ECO:0000256" key="1">
    <source>
        <dbReference type="ARBA" id="ARBA00004127"/>
    </source>
</evidence>
<dbReference type="Proteomes" id="UP000030754">
    <property type="component" value="Unassembled WGS sequence"/>
</dbReference>
<keyword evidence="5 6" id="KW-0472">Membrane</keyword>
<dbReference type="EMBL" id="HG725527">
    <property type="protein sequence ID" value="CDJ68315.1"/>
    <property type="molecule type" value="Genomic_DNA"/>
</dbReference>
<dbReference type="InterPro" id="IPR008217">
    <property type="entry name" value="Ccc1_fam"/>
</dbReference>